<dbReference type="RefSeq" id="WP_102663674.1">
    <property type="nucleotide sequence ID" value="NZ_JAVDSJ010000003.1"/>
</dbReference>
<dbReference type="InterPro" id="IPR050237">
    <property type="entry name" value="ATP-dep_AMP-bd_enzyme"/>
</dbReference>
<reference evidence="10 11" key="1">
    <citation type="submission" date="2023-07" db="EMBL/GenBank/DDBJ databases">
        <title>Sorghum-associated microbial communities from plants grown in Nebraska, USA.</title>
        <authorList>
            <person name="Schachtman D."/>
        </authorList>
    </citation>
    <scope>NUCLEOTIDE SEQUENCE [LARGE SCALE GENOMIC DNA]</scope>
    <source>
        <strain evidence="10 11">596</strain>
    </source>
</reference>
<feature type="domain" description="AMP-binding enzyme C-terminal" evidence="9">
    <location>
        <begin position="449"/>
        <end position="521"/>
    </location>
</feature>
<keyword evidence="3 10" id="KW-0436">Ligase</keyword>
<keyword evidence="11" id="KW-1185">Reference proteome</keyword>
<comment type="subcellular location">
    <subcellularLocation>
        <location evidence="1">Membrane</location>
        <topology evidence="1">Peripheral membrane protein</topology>
    </subcellularLocation>
</comment>
<evidence type="ECO:0000256" key="1">
    <source>
        <dbReference type="ARBA" id="ARBA00004170"/>
    </source>
</evidence>
<evidence type="ECO:0000256" key="4">
    <source>
        <dbReference type="ARBA" id="ARBA00023136"/>
    </source>
</evidence>
<dbReference type="Proteomes" id="UP001260715">
    <property type="component" value="Unassembled WGS sequence"/>
</dbReference>
<dbReference type="PANTHER" id="PTHR43767:SF8">
    <property type="entry name" value="LONG-CHAIN-FATTY-ACID--COA LIGASE"/>
    <property type="match status" value="1"/>
</dbReference>
<protein>
    <recommendedName>
        <fullName evidence="6">Long-chain-fatty-acid--CoA ligase</fullName>
        <ecNumber evidence="5">6.2.1.3</ecNumber>
    </recommendedName>
    <alternativeName>
        <fullName evidence="7">Long-chain acyl-CoA synthetase</fullName>
    </alternativeName>
</protein>
<dbReference type="Gene3D" id="3.40.50.12780">
    <property type="entry name" value="N-terminal domain of ligase-like"/>
    <property type="match status" value="1"/>
</dbReference>
<sequence>MPDQTPQTPQTLLTLPALLARHVAERGDATAFIVDEERITYAQFDDMVRRSAAWLQARGVKPGDRVALWLVNRIEWLALYFALARLGAAVMTVNTRYRSHELAYILERSQASLLVLQLNFRKIDFPAVLADVPPQAAAALREVVVLDAGDTPPAQVLGKPAVRFDLHRLPPVAADDPITAAAPDMASILFTTSGTTSGPKLVLHSQRTICLHSQRAAPAYGFSEDGVRLLAALPFAGVFGFNAAMATFVAGQPIVMMDTFDGEQAAQLIVRHAVTHVFGSDEMFRRVIEHGQGERPFPSARVFGFACFHPGVVEFTEAAWARGIPLIGLYGSSEVQALFSLQARALPLSERILGGGLPASHAFGVQIRIRDIDSGELLGPGQSGAIEIRADTNFVTYLNNPEASARAMDAEGYFRTGDVGYLRADGSFVYLTRQGDAMRLGGYLVSPVEIEDVIKTVAGVADVQVVSVDIGCQARPVAFVIAAPDARPDTQAILRSASQNLAPFKVPAHVWLVDAFPTTQSSNGTKIQRAKLRDMALQRLTAAA</sequence>
<evidence type="ECO:0000256" key="7">
    <source>
        <dbReference type="ARBA" id="ARBA00042773"/>
    </source>
</evidence>
<dbReference type="InterPro" id="IPR000873">
    <property type="entry name" value="AMP-dep_synth/lig_dom"/>
</dbReference>
<dbReference type="Pfam" id="PF00501">
    <property type="entry name" value="AMP-binding"/>
    <property type="match status" value="1"/>
</dbReference>
<evidence type="ECO:0000256" key="2">
    <source>
        <dbReference type="ARBA" id="ARBA00005005"/>
    </source>
</evidence>
<comment type="pathway">
    <text evidence="2">Lipid metabolism; fatty acid beta-oxidation.</text>
</comment>
<evidence type="ECO:0000313" key="11">
    <source>
        <dbReference type="Proteomes" id="UP001260715"/>
    </source>
</evidence>
<feature type="domain" description="AMP-dependent synthetase/ligase" evidence="8">
    <location>
        <begin position="20"/>
        <end position="398"/>
    </location>
</feature>
<gene>
    <name evidence="10" type="ORF">J2W50_002725</name>
</gene>
<dbReference type="EC" id="6.2.1.3" evidence="5"/>
<keyword evidence="4" id="KW-0472">Membrane</keyword>
<evidence type="ECO:0000313" key="10">
    <source>
        <dbReference type="EMBL" id="MDR6584515.1"/>
    </source>
</evidence>
<evidence type="ECO:0000259" key="8">
    <source>
        <dbReference type="Pfam" id="PF00501"/>
    </source>
</evidence>
<dbReference type="InterPro" id="IPR020845">
    <property type="entry name" value="AMP-binding_CS"/>
</dbReference>
<comment type="caution">
    <text evidence="10">The sequence shown here is derived from an EMBL/GenBank/DDBJ whole genome shotgun (WGS) entry which is preliminary data.</text>
</comment>
<accession>A0ABU1PFL6</accession>
<evidence type="ECO:0000256" key="6">
    <source>
        <dbReference type="ARBA" id="ARBA00039545"/>
    </source>
</evidence>
<evidence type="ECO:0000256" key="5">
    <source>
        <dbReference type="ARBA" id="ARBA00026121"/>
    </source>
</evidence>
<name>A0ABU1PFL6_9BURK</name>
<dbReference type="PROSITE" id="PS00455">
    <property type="entry name" value="AMP_BINDING"/>
    <property type="match status" value="1"/>
</dbReference>
<evidence type="ECO:0000259" key="9">
    <source>
        <dbReference type="Pfam" id="PF13193"/>
    </source>
</evidence>
<dbReference type="InterPro" id="IPR045851">
    <property type="entry name" value="AMP-bd_C_sf"/>
</dbReference>
<dbReference type="InterPro" id="IPR042099">
    <property type="entry name" value="ANL_N_sf"/>
</dbReference>
<evidence type="ECO:0000256" key="3">
    <source>
        <dbReference type="ARBA" id="ARBA00022598"/>
    </source>
</evidence>
<dbReference type="PANTHER" id="PTHR43767">
    <property type="entry name" value="LONG-CHAIN-FATTY-ACID--COA LIGASE"/>
    <property type="match status" value="1"/>
</dbReference>
<dbReference type="GO" id="GO:0016874">
    <property type="term" value="F:ligase activity"/>
    <property type="evidence" value="ECO:0007669"/>
    <property type="project" value="UniProtKB-KW"/>
</dbReference>
<dbReference type="Gene3D" id="3.30.300.30">
    <property type="match status" value="1"/>
</dbReference>
<organism evidence="10 11">
    <name type="scientific">Herbaspirillum frisingense</name>
    <dbReference type="NCBI Taxonomy" id="92645"/>
    <lineage>
        <taxon>Bacteria</taxon>
        <taxon>Pseudomonadati</taxon>
        <taxon>Pseudomonadota</taxon>
        <taxon>Betaproteobacteria</taxon>
        <taxon>Burkholderiales</taxon>
        <taxon>Oxalobacteraceae</taxon>
        <taxon>Herbaspirillum</taxon>
    </lineage>
</organism>
<dbReference type="Pfam" id="PF13193">
    <property type="entry name" value="AMP-binding_C"/>
    <property type="match status" value="1"/>
</dbReference>
<dbReference type="InterPro" id="IPR025110">
    <property type="entry name" value="AMP-bd_C"/>
</dbReference>
<dbReference type="EMBL" id="JAVDSJ010000003">
    <property type="protein sequence ID" value="MDR6584515.1"/>
    <property type="molecule type" value="Genomic_DNA"/>
</dbReference>
<dbReference type="SUPFAM" id="SSF56801">
    <property type="entry name" value="Acetyl-CoA synthetase-like"/>
    <property type="match status" value="1"/>
</dbReference>
<proteinExistence type="predicted"/>